<dbReference type="Gene3D" id="3.40.50.880">
    <property type="match status" value="1"/>
</dbReference>
<dbReference type="KEGG" id="sci:B446_23705"/>
<gene>
    <name evidence="8" type="ORF">B446_23705</name>
</gene>
<dbReference type="Pfam" id="PF00117">
    <property type="entry name" value="GATase"/>
    <property type="match status" value="1"/>
</dbReference>
<dbReference type="NCBIfam" id="TIGR00566">
    <property type="entry name" value="trpG_papA"/>
    <property type="match status" value="1"/>
</dbReference>
<dbReference type="EMBL" id="CP006259">
    <property type="protein sequence ID" value="AGS71553.1"/>
    <property type="molecule type" value="Genomic_DNA"/>
</dbReference>
<keyword evidence="9" id="KW-1185">Reference proteome</keyword>
<evidence type="ECO:0000256" key="4">
    <source>
        <dbReference type="ARBA" id="ARBA00052789"/>
    </source>
</evidence>
<evidence type="ECO:0000256" key="2">
    <source>
        <dbReference type="ARBA" id="ARBA00013139"/>
    </source>
</evidence>
<reference evidence="8 9" key="2">
    <citation type="journal article" date="2013" name="J. Biotechnol.">
        <title>Complete genome sequence of the kirromycin producer Streptomyces collinus Tu 365 consisting of a linear chromosome and two linear plasmids.</title>
        <authorList>
            <person name="Ruckert C."/>
            <person name="Szczepanowski R."/>
            <person name="Albersmeier A."/>
            <person name="Goesmann A."/>
            <person name="Iftime D."/>
            <person name="Musiol E.M."/>
            <person name="Blin K."/>
            <person name="Wohlleben W."/>
            <person name="Puhler A."/>
            <person name="Kalinowski J."/>
            <person name="Weber T."/>
        </authorList>
    </citation>
    <scope>NUCLEOTIDE SEQUENCE [LARGE SCALE GENOMIC DNA]</scope>
    <source>
        <strain evidence="9">DSM 40733 / Tue 365</strain>
    </source>
</reference>
<evidence type="ECO:0000313" key="9">
    <source>
        <dbReference type="Proteomes" id="UP000015423"/>
    </source>
</evidence>
<dbReference type="InterPro" id="IPR029062">
    <property type="entry name" value="Class_I_gatase-like"/>
</dbReference>
<dbReference type="eggNOG" id="COG0512">
    <property type="taxonomic scope" value="Bacteria"/>
</dbReference>
<dbReference type="PATRIC" id="fig|1214242.5.peg.4854"/>
<proteinExistence type="inferred from homology"/>
<evidence type="ECO:0000256" key="1">
    <source>
        <dbReference type="ARBA" id="ARBA00005970"/>
    </source>
</evidence>
<dbReference type="GO" id="GO:0004049">
    <property type="term" value="F:anthranilate synthase activity"/>
    <property type="evidence" value="ECO:0007669"/>
    <property type="project" value="TreeGrafter"/>
</dbReference>
<dbReference type="InterPro" id="IPR017926">
    <property type="entry name" value="GATASE"/>
</dbReference>
<dbReference type="Proteomes" id="UP000015423">
    <property type="component" value="Chromosome"/>
</dbReference>
<keyword evidence="8" id="KW-0808">Transferase</keyword>
<dbReference type="GO" id="GO:0005829">
    <property type="term" value="C:cytosol"/>
    <property type="evidence" value="ECO:0007669"/>
    <property type="project" value="TreeGrafter"/>
</dbReference>
<dbReference type="STRING" id="1214242.B446_23705"/>
<organism evidence="8 9">
    <name type="scientific">Streptomyces collinus (strain DSM 40733 / Tue 365)</name>
    <dbReference type="NCBI Taxonomy" id="1214242"/>
    <lineage>
        <taxon>Bacteria</taxon>
        <taxon>Bacillati</taxon>
        <taxon>Actinomycetota</taxon>
        <taxon>Actinomycetes</taxon>
        <taxon>Kitasatosporales</taxon>
        <taxon>Streptomycetaceae</taxon>
        <taxon>Streptomyces</taxon>
    </lineage>
</organism>
<dbReference type="PRINTS" id="PR00099">
    <property type="entry name" value="CPSGATASE"/>
</dbReference>
<dbReference type="PANTHER" id="PTHR43418:SF4">
    <property type="entry name" value="MULTIFUNCTIONAL TRYPTOPHAN BIOSYNTHESIS PROTEIN"/>
    <property type="match status" value="1"/>
</dbReference>
<comment type="similarity">
    <text evidence="1">In the C-terminal section; belongs to the anthranilate synthase component I family.</text>
</comment>
<sequence>MNVLLVDAYDSFTHIIDQYLRTLGARTEVVRSGTRTAGQLLAGKPDAVVLGPGPGHPADSGHVELVHAFAGRVPLLGICLGHQAIGLAYGAEVAVAGRLKHGKTSPVSHDGTGVFAGLGTEVVATRYHSLIVAEPLPAELAVTARAVDDGYVMGLRHRELAVEGVQFHPESVTTAGGMRLLENFLTGAAAMERVA</sequence>
<feature type="domain" description="Glutamine amidotransferase" evidence="7">
    <location>
        <begin position="4"/>
        <end position="186"/>
    </location>
</feature>
<dbReference type="GO" id="GO:0046820">
    <property type="term" value="F:4-amino-4-deoxychorismate synthase activity"/>
    <property type="evidence" value="ECO:0007669"/>
    <property type="project" value="UniProtKB-EC"/>
</dbReference>
<dbReference type="CDD" id="cd01743">
    <property type="entry name" value="GATase1_Anthranilate_Synthase"/>
    <property type="match status" value="1"/>
</dbReference>
<name>S5UWF5_STRC3</name>
<dbReference type="EC" id="2.6.1.85" evidence="2"/>
<dbReference type="SUPFAM" id="SSF52317">
    <property type="entry name" value="Class I glutamine amidotransferase-like"/>
    <property type="match status" value="1"/>
</dbReference>
<keyword evidence="3 8" id="KW-0315">Glutamine amidotransferase</keyword>
<protein>
    <recommendedName>
        <fullName evidence="5">Aminodeoxychorismate synthase</fullName>
        <ecNumber evidence="2">2.6.1.85</ecNumber>
    </recommendedName>
    <alternativeName>
        <fullName evidence="6">4-amino-4-deoxychorismate synthase</fullName>
    </alternativeName>
</protein>
<dbReference type="RefSeq" id="WP_020941984.1">
    <property type="nucleotide sequence ID" value="NC_021985.1"/>
</dbReference>
<dbReference type="HOGENOM" id="CLU_014340_1_2_11"/>
<evidence type="ECO:0000313" key="8">
    <source>
        <dbReference type="EMBL" id="AGS71553.1"/>
    </source>
</evidence>
<evidence type="ECO:0000256" key="3">
    <source>
        <dbReference type="ARBA" id="ARBA00022962"/>
    </source>
</evidence>
<evidence type="ECO:0000259" key="7">
    <source>
        <dbReference type="Pfam" id="PF00117"/>
    </source>
</evidence>
<dbReference type="PROSITE" id="PS51273">
    <property type="entry name" value="GATASE_TYPE_1"/>
    <property type="match status" value="1"/>
</dbReference>
<dbReference type="InterPro" id="IPR006221">
    <property type="entry name" value="TrpG/PapA_dom"/>
</dbReference>
<evidence type="ECO:0000256" key="6">
    <source>
        <dbReference type="ARBA" id="ARBA00083979"/>
    </source>
</evidence>
<evidence type="ECO:0000256" key="5">
    <source>
        <dbReference type="ARBA" id="ARBA00072983"/>
    </source>
</evidence>
<reference evidence="9" key="1">
    <citation type="submission" date="2012-10" db="EMBL/GenBank/DDBJ databases">
        <title>The complete genome sequence of Streptomyces collinus Tu 365.</title>
        <authorList>
            <person name="Ruckert C."/>
            <person name="Szczepanowski R."/>
            <person name="Goesmann A."/>
            <person name="Pross E.K."/>
            <person name="Musiol E.M."/>
            <person name="Blin K."/>
            <person name="Wohlleben W."/>
            <person name="Puhler A."/>
            <person name="Weber T."/>
            <person name="Kalinowski J."/>
        </authorList>
    </citation>
    <scope>NUCLEOTIDE SEQUENCE [LARGE SCALE GENOMIC DNA]</scope>
    <source>
        <strain evidence="9">DSM 40733 / Tue 365</strain>
    </source>
</reference>
<dbReference type="FunFam" id="3.40.50.880:FF:000003">
    <property type="entry name" value="Anthranilate synthase component II"/>
    <property type="match status" value="1"/>
</dbReference>
<dbReference type="PANTHER" id="PTHR43418">
    <property type="entry name" value="MULTIFUNCTIONAL TRYPTOPHAN BIOSYNTHESIS PROTEIN-RELATED"/>
    <property type="match status" value="1"/>
</dbReference>
<dbReference type="AlphaFoldDB" id="S5UWF5"/>
<comment type="catalytic activity">
    <reaction evidence="4">
        <text>chorismate + L-glutamine = 4-amino-4-deoxychorismate + L-glutamate</text>
        <dbReference type="Rhea" id="RHEA:11672"/>
        <dbReference type="ChEBI" id="CHEBI:29748"/>
        <dbReference type="ChEBI" id="CHEBI:29985"/>
        <dbReference type="ChEBI" id="CHEBI:58359"/>
        <dbReference type="ChEBI" id="CHEBI:58406"/>
        <dbReference type="EC" id="2.6.1.85"/>
    </reaction>
    <physiologicalReaction direction="left-to-right" evidence="4">
        <dbReference type="Rhea" id="RHEA:11673"/>
    </physiologicalReaction>
</comment>
<dbReference type="GO" id="GO:0000162">
    <property type="term" value="P:L-tryptophan biosynthetic process"/>
    <property type="evidence" value="ECO:0007669"/>
    <property type="project" value="TreeGrafter"/>
</dbReference>
<accession>S5UWF5</accession>
<dbReference type="PRINTS" id="PR00097">
    <property type="entry name" value="ANTSNTHASEII"/>
</dbReference>
<dbReference type="PRINTS" id="PR00096">
    <property type="entry name" value="GATASE"/>
</dbReference>
<dbReference type="InterPro" id="IPR050472">
    <property type="entry name" value="Anth_synth/Amidotransfase"/>
</dbReference>